<dbReference type="Proteomes" id="UP001159641">
    <property type="component" value="Unassembled WGS sequence"/>
</dbReference>
<protein>
    <submittedName>
        <fullName evidence="1">Uncharacterized protein</fullName>
    </submittedName>
</protein>
<name>A0AB34H9N4_ESCRO</name>
<organism evidence="1 2">
    <name type="scientific">Eschrichtius robustus</name>
    <name type="common">California gray whale</name>
    <name type="synonym">Eschrichtius gibbosus</name>
    <dbReference type="NCBI Taxonomy" id="9764"/>
    <lineage>
        <taxon>Eukaryota</taxon>
        <taxon>Metazoa</taxon>
        <taxon>Chordata</taxon>
        <taxon>Craniata</taxon>
        <taxon>Vertebrata</taxon>
        <taxon>Euteleostomi</taxon>
        <taxon>Mammalia</taxon>
        <taxon>Eutheria</taxon>
        <taxon>Laurasiatheria</taxon>
        <taxon>Artiodactyla</taxon>
        <taxon>Whippomorpha</taxon>
        <taxon>Cetacea</taxon>
        <taxon>Mysticeti</taxon>
        <taxon>Eschrichtiidae</taxon>
        <taxon>Eschrichtius</taxon>
    </lineage>
</organism>
<proteinExistence type="predicted"/>
<evidence type="ECO:0000313" key="2">
    <source>
        <dbReference type="Proteomes" id="UP001159641"/>
    </source>
</evidence>
<sequence>MSAGNGTPWGSAAGEEIWAGSGEVEGAELLTFSAAGKVRVGVTVALFVSSAGGNLAVLWQPYSTCLDPAQLEGNFWGQPGDSFSGLPGRQLQGLMARDHLFTFCRLFLLPLTAMTVCYSRIALSVSSPRTRKGNHGETPTPRP</sequence>
<keyword evidence="2" id="KW-1185">Reference proteome</keyword>
<reference evidence="1 2" key="1">
    <citation type="submission" date="2022-11" db="EMBL/GenBank/DDBJ databases">
        <title>Whole genome sequence of Eschrichtius robustus ER-17-0199.</title>
        <authorList>
            <person name="Bruniche-Olsen A."/>
            <person name="Black A.N."/>
            <person name="Fields C.J."/>
            <person name="Walden K."/>
            <person name="Dewoody J.A."/>
        </authorList>
    </citation>
    <scope>NUCLEOTIDE SEQUENCE [LARGE SCALE GENOMIC DNA]</scope>
    <source>
        <strain evidence="1">ER-17-0199</strain>
        <tissue evidence="1">Blubber</tissue>
    </source>
</reference>
<dbReference type="AlphaFoldDB" id="A0AB34H9N4"/>
<evidence type="ECO:0000313" key="1">
    <source>
        <dbReference type="EMBL" id="KAJ8787645.1"/>
    </source>
</evidence>
<gene>
    <name evidence="1" type="ORF">J1605_022847</name>
</gene>
<dbReference type="EMBL" id="JAIQCJ010001759">
    <property type="protein sequence ID" value="KAJ8787645.1"/>
    <property type="molecule type" value="Genomic_DNA"/>
</dbReference>
<accession>A0AB34H9N4</accession>
<comment type="caution">
    <text evidence="1">The sequence shown here is derived from an EMBL/GenBank/DDBJ whole genome shotgun (WGS) entry which is preliminary data.</text>
</comment>